<reference evidence="2 3" key="1">
    <citation type="journal article" date="2015" name="Genome Announc.">
        <title>Draft Genome Sequence and Gene Annotation of the Entomopathogenic Fungus Verticillium hemipterigenum.</title>
        <authorList>
            <person name="Horn F."/>
            <person name="Habel A."/>
            <person name="Scharf D.H."/>
            <person name="Dworschak J."/>
            <person name="Brakhage A.A."/>
            <person name="Guthke R."/>
            <person name="Hertweck C."/>
            <person name="Linde J."/>
        </authorList>
    </citation>
    <scope>NUCLEOTIDE SEQUENCE [LARGE SCALE GENOMIC DNA]</scope>
</reference>
<dbReference type="AlphaFoldDB" id="A0A0A1T8X4"/>
<dbReference type="PANTHER" id="PTHR35870">
    <property type="entry name" value="PROTEIN, PUTATIVE (AFU_ORTHOLOGUE AFUA_5G03330)-RELATED"/>
    <property type="match status" value="1"/>
</dbReference>
<organism evidence="2 3">
    <name type="scientific">[Torrubiella] hemipterigena</name>
    <dbReference type="NCBI Taxonomy" id="1531966"/>
    <lineage>
        <taxon>Eukaryota</taxon>
        <taxon>Fungi</taxon>
        <taxon>Dikarya</taxon>
        <taxon>Ascomycota</taxon>
        <taxon>Pezizomycotina</taxon>
        <taxon>Sordariomycetes</taxon>
        <taxon>Hypocreomycetidae</taxon>
        <taxon>Hypocreales</taxon>
        <taxon>Clavicipitaceae</taxon>
        <taxon>Clavicipitaceae incertae sedis</taxon>
        <taxon>'Torrubiella' clade</taxon>
    </lineage>
</organism>
<dbReference type="PANTHER" id="PTHR35870:SF1">
    <property type="entry name" value="PROTEIN, PUTATIVE (AFU_ORTHOLOGUE AFUA_5G03330)-RELATED"/>
    <property type="match status" value="1"/>
</dbReference>
<sequence>MATSSRVQVADHQTGLLAQTQTSEAANVVSSLLQRDMEGHHVYFNDRGFHNHIPHHLLSLYGTGCTVQNLQDAYTLNAAYQIKSKESNHDILKELQEDFDTAFINHAGNSGHYSSFLAYFQQQVAAIGVEACISKYLFGSGETAEAMFRRLFAGVLHPLIQLMFGLEWEQPAIVAEALAQIAIHREEIGGFFADVEIRAAQLNASGGTSHPVRSVIDILEAAHAEHPALVAAGSPEFMGSLYGPLVDGSYREELLDLLAAISVDPTCLDERIDEMVHTCAYVCSATAFCPPYQPKFDFFFIHRNNASPFFIWLKTQDWIAQAHKIRLLEWKLRGLVLEYLSRGSPPLRLDNIRSYVPKDIQRGKAETPVTSPEILLPRFHASRDDGHVIKVARSFLLAQKLTQPHLDKPKQPAWLRLVDDESWLKAHYILLDATEGVEGLGLEGNKIRWVYGIGFEESWRGSRIAGMD</sequence>
<dbReference type="Proteomes" id="UP000039046">
    <property type="component" value="Unassembled WGS sequence"/>
</dbReference>
<evidence type="ECO:0000313" key="3">
    <source>
        <dbReference type="Proteomes" id="UP000039046"/>
    </source>
</evidence>
<protein>
    <recommendedName>
        <fullName evidence="4">HypA-like protein</fullName>
    </recommendedName>
</protein>
<evidence type="ECO:0000313" key="2">
    <source>
        <dbReference type="EMBL" id="CEJ82717.1"/>
    </source>
</evidence>
<dbReference type="STRING" id="1531966.A0A0A1T8X4"/>
<keyword evidence="3" id="KW-1185">Reference proteome</keyword>
<dbReference type="OrthoDB" id="10004862at2759"/>
<dbReference type="Pfam" id="PF14027">
    <property type="entry name" value="Questin_oxidase"/>
    <property type="match status" value="1"/>
</dbReference>
<evidence type="ECO:0000256" key="1">
    <source>
        <dbReference type="ARBA" id="ARBA00023002"/>
    </source>
</evidence>
<dbReference type="GO" id="GO:0016491">
    <property type="term" value="F:oxidoreductase activity"/>
    <property type="evidence" value="ECO:0007669"/>
    <property type="project" value="UniProtKB-KW"/>
</dbReference>
<dbReference type="EMBL" id="CDHN01000001">
    <property type="protein sequence ID" value="CEJ82717.1"/>
    <property type="molecule type" value="Genomic_DNA"/>
</dbReference>
<name>A0A0A1T8X4_9HYPO</name>
<dbReference type="HOGENOM" id="CLU_019145_2_1_1"/>
<accession>A0A0A1T8X4</accession>
<dbReference type="InterPro" id="IPR025337">
    <property type="entry name" value="Questin_oxidase-like"/>
</dbReference>
<gene>
    <name evidence="2" type="ORF">VHEMI02766</name>
</gene>
<proteinExistence type="predicted"/>
<keyword evidence="1" id="KW-0560">Oxidoreductase</keyword>
<evidence type="ECO:0008006" key="4">
    <source>
        <dbReference type="Google" id="ProtNLM"/>
    </source>
</evidence>